<feature type="compositionally biased region" description="Polar residues" evidence="2">
    <location>
        <begin position="260"/>
        <end position="269"/>
    </location>
</feature>
<protein>
    <recommendedName>
        <fullName evidence="5">Transposase, Ptta/En/Spm, plant</fullName>
    </recommendedName>
</protein>
<gene>
    <name evidence="3" type="ORF">PIB30_094852</name>
</gene>
<feature type="coiled-coil region" evidence="1">
    <location>
        <begin position="310"/>
        <end position="337"/>
    </location>
</feature>
<dbReference type="Proteomes" id="UP001341840">
    <property type="component" value="Unassembled WGS sequence"/>
</dbReference>
<keyword evidence="4" id="KW-1185">Reference proteome</keyword>
<dbReference type="PANTHER" id="PTHR33144:SF16">
    <property type="entry name" value="OS02G0129000 PROTEIN"/>
    <property type="match status" value="1"/>
</dbReference>
<dbReference type="PANTHER" id="PTHR33144">
    <property type="entry name" value="OS10G0409366 PROTEIN-RELATED"/>
    <property type="match status" value="1"/>
</dbReference>
<feature type="region of interest" description="Disordered" evidence="2">
    <location>
        <begin position="249"/>
        <end position="271"/>
    </location>
</feature>
<evidence type="ECO:0008006" key="5">
    <source>
        <dbReference type="Google" id="ProtNLM"/>
    </source>
</evidence>
<sequence length="382" mass="43957">MIRVTTIDDFLNGNGIDLENVLASLDLPVDGPSTEPSYDGNDSSALHADYYNQVMADIDDKKGETKKNKTCGKTTCAKIYARLMLEREEVTFDMGQPVGPTDQSVSNLTSFVGTLGSNKRFVSLSYTNWLAVPQAAKHFMWRYVNTKFILPPSCEKWVIQTARDAWKRFKGKIKRRHFVPYDNIEDMVKNRPLQELSQKNKQHKAQQKFPHRMGPINFGRVRAALHASNGTNEEPKRFEVFIATRTSQKRKELDEETQTEDFQTRQASGETEEEAFQSLFRKEQPGRVRCYGRSITQSDLKRHVEISAIKEQHQEEVQSLKGELGDVKEEVHGLRNMVKLLLQRSEPGMSPEEIEAMLKTRNTLRLMRIAVMDQLMLRIFIR</sequence>
<dbReference type="Pfam" id="PF03004">
    <property type="entry name" value="Transposase_24"/>
    <property type="match status" value="1"/>
</dbReference>
<evidence type="ECO:0000256" key="1">
    <source>
        <dbReference type="SAM" id="Coils"/>
    </source>
</evidence>
<comment type="caution">
    <text evidence="3">The sequence shown here is derived from an EMBL/GenBank/DDBJ whole genome shotgun (WGS) entry which is preliminary data.</text>
</comment>
<dbReference type="EMBL" id="JASCZI010183368">
    <property type="protein sequence ID" value="MED6189323.1"/>
    <property type="molecule type" value="Genomic_DNA"/>
</dbReference>
<keyword evidence="1" id="KW-0175">Coiled coil</keyword>
<name>A0ABU6WYP3_9FABA</name>
<evidence type="ECO:0000313" key="4">
    <source>
        <dbReference type="Proteomes" id="UP001341840"/>
    </source>
</evidence>
<evidence type="ECO:0000256" key="2">
    <source>
        <dbReference type="SAM" id="MobiDB-lite"/>
    </source>
</evidence>
<reference evidence="3 4" key="1">
    <citation type="journal article" date="2023" name="Plants (Basel)">
        <title>Bridging the Gap: Combining Genomics and Transcriptomics Approaches to Understand Stylosanthes scabra, an Orphan Legume from the Brazilian Caatinga.</title>
        <authorList>
            <person name="Ferreira-Neto J.R.C."/>
            <person name="da Silva M.D."/>
            <person name="Binneck E."/>
            <person name="de Melo N.F."/>
            <person name="da Silva R.H."/>
            <person name="de Melo A.L.T.M."/>
            <person name="Pandolfi V."/>
            <person name="Bustamante F.O."/>
            <person name="Brasileiro-Vidal A.C."/>
            <person name="Benko-Iseppon A.M."/>
        </authorList>
    </citation>
    <scope>NUCLEOTIDE SEQUENCE [LARGE SCALE GENOMIC DNA]</scope>
    <source>
        <tissue evidence="3">Leaves</tissue>
    </source>
</reference>
<dbReference type="InterPro" id="IPR004252">
    <property type="entry name" value="Probable_transposase_24"/>
</dbReference>
<organism evidence="3 4">
    <name type="scientific">Stylosanthes scabra</name>
    <dbReference type="NCBI Taxonomy" id="79078"/>
    <lineage>
        <taxon>Eukaryota</taxon>
        <taxon>Viridiplantae</taxon>
        <taxon>Streptophyta</taxon>
        <taxon>Embryophyta</taxon>
        <taxon>Tracheophyta</taxon>
        <taxon>Spermatophyta</taxon>
        <taxon>Magnoliopsida</taxon>
        <taxon>eudicotyledons</taxon>
        <taxon>Gunneridae</taxon>
        <taxon>Pentapetalae</taxon>
        <taxon>rosids</taxon>
        <taxon>fabids</taxon>
        <taxon>Fabales</taxon>
        <taxon>Fabaceae</taxon>
        <taxon>Papilionoideae</taxon>
        <taxon>50 kb inversion clade</taxon>
        <taxon>dalbergioids sensu lato</taxon>
        <taxon>Dalbergieae</taxon>
        <taxon>Pterocarpus clade</taxon>
        <taxon>Stylosanthes</taxon>
    </lineage>
</organism>
<evidence type="ECO:0000313" key="3">
    <source>
        <dbReference type="EMBL" id="MED6189323.1"/>
    </source>
</evidence>
<proteinExistence type="predicted"/>
<accession>A0ABU6WYP3</accession>